<reference evidence="1 2" key="1">
    <citation type="submission" date="2020-10" db="EMBL/GenBank/DDBJ databases">
        <title>Sequencing the genomes of 1000 actinobacteria strains.</title>
        <authorList>
            <person name="Klenk H.-P."/>
        </authorList>
    </citation>
    <scope>NUCLEOTIDE SEQUENCE [LARGE SCALE GENOMIC DNA]</scope>
    <source>
        <strain evidence="1 2">DSM 43748</strain>
    </source>
</reference>
<dbReference type="Proteomes" id="UP000661607">
    <property type="component" value="Unassembled WGS sequence"/>
</dbReference>
<comment type="caution">
    <text evidence="1">The sequence shown here is derived from an EMBL/GenBank/DDBJ whole genome shotgun (WGS) entry which is preliminary data.</text>
</comment>
<name>A0ABR9KSE3_9ACTN</name>
<evidence type="ECO:0000313" key="1">
    <source>
        <dbReference type="EMBL" id="MBE1564953.1"/>
    </source>
</evidence>
<dbReference type="EMBL" id="JADBEF010000001">
    <property type="protein sequence ID" value="MBE1564953.1"/>
    <property type="molecule type" value="Genomic_DNA"/>
</dbReference>
<evidence type="ECO:0000313" key="2">
    <source>
        <dbReference type="Proteomes" id="UP000661607"/>
    </source>
</evidence>
<proteinExistence type="predicted"/>
<gene>
    <name evidence="1" type="ORF">H4W81_007732</name>
</gene>
<protein>
    <submittedName>
        <fullName evidence="1">Uncharacterized protein</fullName>
    </submittedName>
</protein>
<keyword evidence="2" id="KW-1185">Reference proteome</keyword>
<sequence>MDVVASAGIEDVLDRHPLFGCHDRFPLPDDGVARCVPDEFAVDLPPTADAGILNGDLERSGGPLIAQRGLRSLSAPLVGDGVQRAACDEVQHRLSYERCLIGVEGEAVGLPSERARTADGESLLGARPMRAAHAALHLADLHLGDHRTEEAHALGVLAVQILRAASVGEHAAVLVRDRFNEALVVTGPPGEAVFGDDHDALDCRTVGQFAGP</sequence>
<accession>A0ABR9KSE3</accession>
<organism evidence="1 2">
    <name type="scientific">Nonomuraea africana</name>
    <dbReference type="NCBI Taxonomy" id="46171"/>
    <lineage>
        <taxon>Bacteria</taxon>
        <taxon>Bacillati</taxon>
        <taxon>Actinomycetota</taxon>
        <taxon>Actinomycetes</taxon>
        <taxon>Streptosporangiales</taxon>
        <taxon>Streptosporangiaceae</taxon>
        <taxon>Nonomuraea</taxon>
    </lineage>
</organism>